<reference evidence="2 3" key="1">
    <citation type="submission" date="2019-05" db="EMBL/GenBank/DDBJ databases">
        <title>Draft genome sequence of Actinomadura sp. 14C53.</title>
        <authorList>
            <person name="Saricaoglu S."/>
            <person name="Isik K."/>
        </authorList>
    </citation>
    <scope>NUCLEOTIDE SEQUENCE [LARGE SCALE GENOMIC DNA]</scope>
    <source>
        <strain evidence="2 3">14C53</strain>
    </source>
</reference>
<proteinExistence type="predicted"/>
<evidence type="ECO:0008006" key="4">
    <source>
        <dbReference type="Google" id="ProtNLM"/>
    </source>
</evidence>
<feature type="transmembrane region" description="Helical" evidence="1">
    <location>
        <begin position="12"/>
        <end position="32"/>
    </location>
</feature>
<dbReference type="OrthoDB" id="5191668at2"/>
<keyword evidence="3" id="KW-1185">Reference proteome</keyword>
<dbReference type="AlphaFoldDB" id="A0A5C4J8H6"/>
<evidence type="ECO:0000256" key="1">
    <source>
        <dbReference type="SAM" id="Phobius"/>
    </source>
</evidence>
<keyword evidence="1" id="KW-0812">Transmembrane</keyword>
<accession>A0A5C4J8H6</accession>
<feature type="transmembrane region" description="Helical" evidence="1">
    <location>
        <begin position="38"/>
        <end position="57"/>
    </location>
</feature>
<protein>
    <recommendedName>
        <fullName evidence="4">Integral membrane protein</fullName>
    </recommendedName>
</protein>
<sequence>MSPRPPQPGFRTARAVVFATVCVTLATAGHVLASGTAIPVWAVLTGFGAVLGVTLMLAGHERSLATILGGLLGGQFALHALFTGAADPINPPAAALQDPALRAAALHQAGMHQTAVPDAAMAGSDILVPVAHAAGGTTMTLAHTVAALIAAWWLRRGERAAWSLARRVAGAADRPIRLVRLLVALLAVEPATAPPWIPAAPATTALMSVGRALRHQVVRRGPPPRSRALARPLPSC</sequence>
<organism evidence="2 3">
    <name type="scientific">Actinomadura soli</name>
    <dbReference type="NCBI Taxonomy" id="2508997"/>
    <lineage>
        <taxon>Bacteria</taxon>
        <taxon>Bacillati</taxon>
        <taxon>Actinomycetota</taxon>
        <taxon>Actinomycetes</taxon>
        <taxon>Streptosporangiales</taxon>
        <taxon>Thermomonosporaceae</taxon>
        <taxon>Actinomadura</taxon>
    </lineage>
</organism>
<evidence type="ECO:0000313" key="2">
    <source>
        <dbReference type="EMBL" id="TMQ96178.1"/>
    </source>
</evidence>
<name>A0A5C4J8H6_9ACTN</name>
<dbReference type="EMBL" id="VCKW01000111">
    <property type="protein sequence ID" value="TMQ96178.1"/>
    <property type="molecule type" value="Genomic_DNA"/>
</dbReference>
<comment type="caution">
    <text evidence="2">The sequence shown here is derived from an EMBL/GenBank/DDBJ whole genome shotgun (WGS) entry which is preliminary data.</text>
</comment>
<dbReference type="RefSeq" id="WP_138646968.1">
    <property type="nucleotide sequence ID" value="NZ_VCKW01000111.1"/>
</dbReference>
<evidence type="ECO:0000313" key="3">
    <source>
        <dbReference type="Proteomes" id="UP000309174"/>
    </source>
</evidence>
<dbReference type="Proteomes" id="UP000309174">
    <property type="component" value="Unassembled WGS sequence"/>
</dbReference>
<feature type="transmembrane region" description="Helical" evidence="1">
    <location>
        <begin position="64"/>
        <end position="82"/>
    </location>
</feature>
<gene>
    <name evidence="2" type="ORF">ETD83_21660</name>
</gene>
<keyword evidence="1" id="KW-1133">Transmembrane helix</keyword>
<feature type="transmembrane region" description="Helical" evidence="1">
    <location>
        <begin position="130"/>
        <end position="154"/>
    </location>
</feature>
<keyword evidence="1" id="KW-0472">Membrane</keyword>